<protein>
    <submittedName>
        <fullName evidence="3">2-C-methyl-D-erythritol 4-phosphate cytidylyltransferase</fullName>
    </submittedName>
</protein>
<sequence length="234" mass="24349">MLAGGSGTRVGAGLNKVYLPLAGRRVVSWSFRWASAVPEVGAYVLVVRPEDRELAEEALRREVRLPVRLVVGGGTRHASEQAALDVLAPDVRSGAVEVVAIHDGARPLAGPSLWGSVVRTAADVGGGVPALPATGVLPVLDDGHPHPGPPPGPDPGALLRVQTPQAFRAPELLDAYAAAGRAGVEGTDTSSTVTRFGGLAVRAVPGSRENLKVTYPHDLFLAERLLAAHRYQLA</sequence>
<evidence type="ECO:0000313" key="3">
    <source>
        <dbReference type="EMBL" id="RJK98353.1"/>
    </source>
</evidence>
<keyword evidence="4" id="KW-1185">Reference proteome</keyword>
<dbReference type="SUPFAM" id="SSF53448">
    <property type="entry name" value="Nucleotide-diphospho-sugar transferases"/>
    <property type="match status" value="1"/>
</dbReference>
<dbReference type="Pfam" id="PF01128">
    <property type="entry name" value="IspD"/>
    <property type="match status" value="1"/>
</dbReference>
<dbReference type="PANTHER" id="PTHR32125:SF4">
    <property type="entry name" value="2-C-METHYL-D-ERYTHRITOL 4-PHOSPHATE CYTIDYLYLTRANSFERASE, CHLOROPLASTIC"/>
    <property type="match status" value="1"/>
</dbReference>
<dbReference type="InterPro" id="IPR050088">
    <property type="entry name" value="IspD/TarI_cytidylyltransf_bact"/>
</dbReference>
<keyword evidence="2 3" id="KW-0548">Nucleotidyltransferase</keyword>
<dbReference type="PANTHER" id="PTHR32125">
    <property type="entry name" value="2-C-METHYL-D-ERYTHRITOL 4-PHOSPHATE CYTIDYLYLTRANSFERASE, CHLOROPLASTIC"/>
    <property type="match status" value="1"/>
</dbReference>
<dbReference type="GO" id="GO:0050518">
    <property type="term" value="F:2-C-methyl-D-erythritol 4-phosphate cytidylyltransferase activity"/>
    <property type="evidence" value="ECO:0007669"/>
    <property type="project" value="TreeGrafter"/>
</dbReference>
<dbReference type="Proteomes" id="UP000265614">
    <property type="component" value="Unassembled WGS sequence"/>
</dbReference>
<dbReference type="EMBL" id="QZEZ01000001">
    <property type="protein sequence ID" value="RJK98353.1"/>
    <property type="molecule type" value="Genomic_DNA"/>
</dbReference>
<name>A0A3A3Z5V1_9ACTN</name>
<reference evidence="3 4" key="1">
    <citation type="submission" date="2018-09" db="EMBL/GenBank/DDBJ databases">
        <title>YIM 75000 draft genome.</title>
        <authorList>
            <person name="Tang S."/>
            <person name="Feng Y."/>
        </authorList>
    </citation>
    <scope>NUCLEOTIDE SEQUENCE [LARGE SCALE GENOMIC DNA]</scope>
    <source>
        <strain evidence="3 4">YIM 75000</strain>
    </source>
</reference>
<keyword evidence="1 3" id="KW-0808">Transferase</keyword>
<evidence type="ECO:0000256" key="2">
    <source>
        <dbReference type="ARBA" id="ARBA00022695"/>
    </source>
</evidence>
<gene>
    <name evidence="3" type="ORF">D5H78_01755</name>
</gene>
<organism evidence="3 4">
    <name type="scientific">Vallicoccus soli</name>
    <dbReference type="NCBI Taxonomy" id="2339232"/>
    <lineage>
        <taxon>Bacteria</taxon>
        <taxon>Bacillati</taxon>
        <taxon>Actinomycetota</taxon>
        <taxon>Actinomycetes</taxon>
        <taxon>Motilibacterales</taxon>
        <taxon>Vallicoccaceae</taxon>
        <taxon>Vallicoccus</taxon>
    </lineage>
</organism>
<accession>A0A3A3Z5V1</accession>
<proteinExistence type="predicted"/>
<comment type="caution">
    <text evidence="3">The sequence shown here is derived from an EMBL/GenBank/DDBJ whole genome shotgun (WGS) entry which is preliminary data.</text>
</comment>
<dbReference type="OrthoDB" id="9802561at2"/>
<dbReference type="CDD" id="cd02516">
    <property type="entry name" value="CDP-ME_synthetase"/>
    <property type="match status" value="1"/>
</dbReference>
<evidence type="ECO:0000256" key="1">
    <source>
        <dbReference type="ARBA" id="ARBA00022679"/>
    </source>
</evidence>
<dbReference type="InterPro" id="IPR029044">
    <property type="entry name" value="Nucleotide-diphossugar_trans"/>
</dbReference>
<dbReference type="InterPro" id="IPR034683">
    <property type="entry name" value="IspD/TarI"/>
</dbReference>
<dbReference type="AlphaFoldDB" id="A0A3A3Z5V1"/>
<evidence type="ECO:0000313" key="4">
    <source>
        <dbReference type="Proteomes" id="UP000265614"/>
    </source>
</evidence>
<dbReference type="Gene3D" id="3.90.550.10">
    <property type="entry name" value="Spore Coat Polysaccharide Biosynthesis Protein SpsA, Chain A"/>
    <property type="match status" value="1"/>
</dbReference>